<dbReference type="HOGENOM" id="CLU_406969_0_0_0"/>
<keyword evidence="2" id="KW-1185">Reference proteome</keyword>
<evidence type="ECO:0000313" key="1">
    <source>
        <dbReference type="EMBL" id="ADD67154.1"/>
    </source>
</evidence>
<dbReference type="InParanoid" id="D4H370"/>
<sequence length="696" mass="77642" precursor="true">MKIIKILTGELLIFISLLILTTGYAYAAPVSEMQVRAFFPKVTDLDGGAELWLNTGVKKKTEDNHTVYSTTYSFYSGKSKKMMNIIRKGQFETNIALYSFNNFVDASMYFHELTKDAPKNRSQQVRFGERGLFFIYPKSGYINDADFYLVFINKTFVVWMHANDGFALMDIANPVNEALDKFILDNTDMYLIKKLTLEVSAEGYELQTKQLAFTTDFPASITVSGKVFTKELDPLPAATVNILETGDSFLTDSEGNFKHSIMLDGIDDIELGATFYLDYDQASKMTMFKGGFFESAMIYDTSGKTRKQIWNLETAGTKVFGTAYVNTSKGYQSYPIKGESTEDGITLTLDCKRAGTDFGCEQVFNATRKNGTLEGKWTGTGGGGSFNADTGGYRPVERKVILTDKTADIKTYAVDFNGKLLRSSDNILNIGAGRDSNAMIYISPNREALKLDPIKHISAKLVLTHLPDNQRGRISIFKYDVLQDGTQNYLGNSQYAGQIYPSEEPYSQEIDITDVLLKDGGSVAIGGVPEAGSYGNHNFSTEKSQYDSLKPYIIITEYSKNDQKVKTVRPFVFINKAEKAKDLIGDRNKPGADGTPDYCYEAVFSYPGKSLTGFELSITGDIKRHYNTSPLDIYPLVGFVKNGILQNNSKGEINLLFEKSSEKLNICINGNYIPKMTDRISYKYFIDGRPVEGLVQ</sequence>
<dbReference type="Proteomes" id="UP000002012">
    <property type="component" value="Chromosome"/>
</dbReference>
<dbReference type="OrthoDB" id="9770255at2"/>
<protein>
    <submittedName>
        <fullName evidence="1">Uncharacterized protein</fullName>
    </submittedName>
</protein>
<dbReference type="eggNOG" id="ENOG5030VN6">
    <property type="taxonomic scope" value="Bacteria"/>
</dbReference>
<name>D4H370_DENA2</name>
<dbReference type="PaxDb" id="522772-Dacet_0354"/>
<accession>D4H370</accession>
<evidence type="ECO:0000313" key="2">
    <source>
        <dbReference type="Proteomes" id="UP000002012"/>
    </source>
</evidence>
<dbReference type="AlphaFoldDB" id="D4H370"/>
<dbReference type="STRING" id="522772.Dacet_0354"/>
<dbReference type="KEGG" id="dap:Dacet_0354"/>
<gene>
    <name evidence="1" type="ordered locus">Dacet_0354</name>
</gene>
<reference evidence="1 2" key="1">
    <citation type="journal article" date="2010" name="Stand. Genomic Sci.">
        <title>Complete genome sequence of Denitrovibrio acetiphilus type strain (N2460).</title>
        <authorList>
            <person name="Kiss H."/>
            <person name="Lang E."/>
            <person name="Lapidus A."/>
            <person name="Copeland A."/>
            <person name="Nolan M."/>
            <person name="Glavina Del Rio T."/>
            <person name="Chen F."/>
            <person name="Lucas S."/>
            <person name="Tice H."/>
            <person name="Cheng J.F."/>
            <person name="Han C."/>
            <person name="Goodwin L."/>
            <person name="Pitluck S."/>
            <person name="Liolios K."/>
            <person name="Pati A."/>
            <person name="Ivanova N."/>
            <person name="Mavromatis K."/>
            <person name="Chen A."/>
            <person name="Palaniappan K."/>
            <person name="Land M."/>
            <person name="Hauser L."/>
            <person name="Chang Y.J."/>
            <person name="Jeffries C.D."/>
            <person name="Detter J.C."/>
            <person name="Brettin T."/>
            <person name="Spring S."/>
            <person name="Rohde M."/>
            <person name="Goker M."/>
            <person name="Woyke T."/>
            <person name="Bristow J."/>
            <person name="Eisen J.A."/>
            <person name="Markowitz V."/>
            <person name="Hugenholtz P."/>
            <person name="Kyrpides N.C."/>
            <person name="Klenk H.P."/>
        </authorList>
    </citation>
    <scope>NUCLEOTIDE SEQUENCE [LARGE SCALE GENOMIC DNA]</scope>
    <source>
        <strain evidence="2">DSM 12809 / NBRC 114555 / N2460</strain>
    </source>
</reference>
<dbReference type="EMBL" id="CP001968">
    <property type="protein sequence ID" value="ADD67154.1"/>
    <property type="molecule type" value="Genomic_DNA"/>
</dbReference>
<dbReference type="RefSeq" id="WP_013009699.1">
    <property type="nucleotide sequence ID" value="NC_013943.1"/>
</dbReference>
<organism evidence="1 2">
    <name type="scientific">Denitrovibrio acetiphilus (strain DSM 12809 / NBRC 114555 / N2460)</name>
    <dbReference type="NCBI Taxonomy" id="522772"/>
    <lineage>
        <taxon>Bacteria</taxon>
        <taxon>Pseudomonadati</taxon>
        <taxon>Deferribacterota</taxon>
        <taxon>Deferribacteres</taxon>
        <taxon>Deferribacterales</taxon>
        <taxon>Geovibrionaceae</taxon>
        <taxon>Denitrovibrio</taxon>
    </lineage>
</organism>
<proteinExistence type="predicted"/>